<keyword evidence="5" id="KW-0378">Hydrolase</keyword>
<evidence type="ECO:0000259" key="8">
    <source>
        <dbReference type="Pfam" id="PF04389"/>
    </source>
</evidence>
<evidence type="ECO:0000256" key="1">
    <source>
        <dbReference type="ARBA" id="ARBA00022438"/>
    </source>
</evidence>
<reference evidence="10" key="1">
    <citation type="submission" date="2020-09" db="EMBL/GenBank/DDBJ databases">
        <title>Sphingomonas sp., a new species isolated from pork steak.</title>
        <authorList>
            <person name="Heidler von Heilborn D."/>
        </authorList>
    </citation>
    <scope>NUCLEOTIDE SEQUENCE [LARGE SCALE GENOMIC DNA]</scope>
</reference>
<keyword evidence="6" id="KW-0862">Zinc</keyword>
<feature type="chain" id="PRO_5037892021" evidence="7">
    <location>
        <begin position="21"/>
        <end position="548"/>
    </location>
</feature>
<dbReference type="Gene3D" id="3.40.630.10">
    <property type="entry name" value="Zn peptidases"/>
    <property type="match status" value="2"/>
</dbReference>
<dbReference type="GO" id="GO:0008235">
    <property type="term" value="F:metalloexopeptidase activity"/>
    <property type="evidence" value="ECO:0007669"/>
    <property type="project" value="InterPro"/>
</dbReference>
<dbReference type="InterPro" id="IPR046450">
    <property type="entry name" value="PA_dom_sf"/>
</dbReference>
<dbReference type="EMBL" id="CP061035">
    <property type="protein sequence ID" value="QQV78951.1"/>
    <property type="molecule type" value="Genomic_DNA"/>
</dbReference>
<dbReference type="AlphaFoldDB" id="A0A974NY13"/>
<keyword evidence="1" id="KW-0031">Aminopeptidase</keyword>
<evidence type="ECO:0000256" key="7">
    <source>
        <dbReference type="SAM" id="SignalP"/>
    </source>
</evidence>
<evidence type="ECO:0000256" key="2">
    <source>
        <dbReference type="ARBA" id="ARBA00022670"/>
    </source>
</evidence>
<dbReference type="Proteomes" id="UP000595894">
    <property type="component" value="Chromosome"/>
</dbReference>
<evidence type="ECO:0000256" key="3">
    <source>
        <dbReference type="ARBA" id="ARBA00022723"/>
    </source>
</evidence>
<keyword evidence="10" id="KW-1185">Reference proteome</keyword>
<proteinExistence type="predicted"/>
<keyword evidence="4 7" id="KW-0732">Signal</keyword>
<evidence type="ECO:0000256" key="5">
    <source>
        <dbReference type="ARBA" id="ARBA00022801"/>
    </source>
</evidence>
<evidence type="ECO:0000256" key="6">
    <source>
        <dbReference type="ARBA" id="ARBA00022833"/>
    </source>
</evidence>
<dbReference type="InterPro" id="IPR045175">
    <property type="entry name" value="M28_fam"/>
</dbReference>
<protein>
    <submittedName>
        <fullName evidence="9">M28 family peptidase</fullName>
    </submittedName>
</protein>
<gene>
    <name evidence="9" type="ORF">H5J25_09535</name>
</gene>
<dbReference type="Gene3D" id="3.50.30.30">
    <property type="match status" value="1"/>
</dbReference>
<organism evidence="9 10">
    <name type="scientific">Sphingomonas aliaeris</name>
    <dbReference type="NCBI Taxonomy" id="2759526"/>
    <lineage>
        <taxon>Bacteria</taxon>
        <taxon>Pseudomonadati</taxon>
        <taxon>Pseudomonadota</taxon>
        <taxon>Alphaproteobacteria</taxon>
        <taxon>Sphingomonadales</taxon>
        <taxon>Sphingomonadaceae</taxon>
        <taxon>Sphingomonas</taxon>
    </lineage>
</organism>
<dbReference type="SUPFAM" id="SSF53187">
    <property type="entry name" value="Zn-dependent exopeptidases"/>
    <property type="match status" value="1"/>
</dbReference>
<dbReference type="GO" id="GO:0006508">
    <property type="term" value="P:proteolysis"/>
    <property type="evidence" value="ECO:0007669"/>
    <property type="project" value="UniProtKB-KW"/>
</dbReference>
<dbReference type="KEGG" id="sari:H5J25_09535"/>
<dbReference type="PANTHER" id="PTHR12147">
    <property type="entry name" value="METALLOPEPTIDASE M28 FAMILY MEMBER"/>
    <property type="match status" value="1"/>
</dbReference>
<dbReference type="GO" id="GO:0046872">
    <property type="term" value="F:metal ion binding"/>
    <property type="evidence" value="ECO:0007669"/>
    <property type="project" value="UniProtKB-KW"/>
</dbReference>
<name>A0A974NY13_9SPHN</name>
<dbReference type="InterPro" id="IPR007484">
    <property type="entry name" value="Peptidase_M28"/>
</dbReference>
<evidence type="ECO:0000313" key="9">
    <source>
        <dbReference type="EMBL" id="QQV78951.1"/>
    </source>
</evidence>
<dbReference type="PANTHER" id="PTHR12147:SF56">
    <property type="entry name" value="AMINOPEPTIDASE YDR415C-RELATED"/>
    <property type="match status" value="1"/>
</dbReference>
<accession>A0A974NY13</accession>
<feature type="signal peptide" evidence="7">
    <location>
        <begin position="1"/>
        <end position="20"/>
    </location>
</feature>
<dbReference type="Pfam" id="PF04389">
    <property type="entry name" value="Peptidase_M28"/>
    <property type="match status" value="1"/>
</dbReference>
<evidence type="ECO:0000256" key="4">
    <source>
        <dbReference type="ARBA" id="ARBA00022729"/>
    </source>
</evidence>
<keyword evidence="3" id="KW-0479">Metal-binding</keyword>
<dbReference type="GO" id="GO:0004177">
    <property type="term" value="F:aminopeptidase activity"/>
    <property type="evidence" value="ECO:0007669"/>
    <property type="project" value="UniProtKB-KW"/>
</dbReference>
<keyword evidence="2" id="KW-0645">Protease</keyword>
<feature type="domain" description="Peptidase M28" evidence="8">
    <location>
        <begin position="295"/>
        <end position="507"/>
    </location>
</feature>
<dbReference type="SUPFAM" id="SSF52025">
    <property type="entry name" value="PA domain"/>
    <property type="match status" value="1"/>
</dbReference>
<sequence length="548" mass="57986">MTRKVLLAVSAIALLGAAKAPVSPDPSRLSETVKVLASDAFEGRNPGTAGETKTVEYLVARFKALGLQPGGPDGKWVQTVPMIHTRLGDGPIAVIGADGKRVPLARPADINLTTVGAAPKIDISGAPMVFVGYGVNAPEAKWDDFKGVDLKGKVAVFLVNDPDFEAAAGDDASGRFGGKRMTYYGRGTYKFDEAARRGAVAALIVHDTGGAGYGWSTVSANQGENYDIVRGPDDRRVPLQGWIAHDVADRLFAGAGLDLNALRVAARSASFKPVELPMRFAASLPVQIDRIESANVLAKLPGRTRPNESVMFGAHWDAYGKGQPEAGGKTIRPGANDDALGVAGVLELARLFKAGAQPDRSMVFALWTGEERGLLGSEYYATHPVYPLATTVANLTLDILQTAGPAKDVILVGAGNSTLDTLLAEAATAQGRTITPETFSERGLFYRADHFSVVRKGVPSLLLMALGGAPDLKAGGRVAGQKWLDGYMACYHKTCDEWSASWDLRGAAEDVGLFHVMGARLAKAGVWPEWSAGSEFQGVRSTTKASRR</sequence>
<evidence type="ECO:0000313" key="10">
    <source>
        <dbReference type="Proteomes" id="UP000595894"/>
    </source>
</evidence>